<evidence type="ECO:0000313" key="13">
    <source>
        <dbReference type="EMBL" id="KXB55782.1"/>
    </source>
</evidence>
<accession>A0A133ZK17</accession>
<dbReference type="PROSITE" id="PS51371">
    <property type="entry name" value="CBS"/>
    <property type="match status" value="2"/>
</dbReference>
<evidence type="ECO:0008006" key="15">
    <source>
        <dbReference type="Google" id="ProtNLM"/>
    </source>
</evidence>
<keyword evidence="5 9" id="KW-1133">Transmembrane helix</keyword>
<dbReference type="Proteomes" id="UP000070394">
    <property type="component" value="Unassembled WGS sequence"/>
</dbReference>
<feature type="domain" description="CNNM transmembrane" evidence="12">
    <location>
        <begin position="1"/>
        <end position="188"/>
    </location>
</feature>
<dbReference type="InterPro" id="IPR046342">
    <property type="entry name" value="CBS_dom_sf"/>
</dbReference>
<feature type="transmembrane region" description="Helical" evidence="10">
    <location>
        <begin position="92"/>
        <end position="112"/>
    </location>
</feature>
<feature type="transmembrane region" description="Helical" evidence="10">
    <location>
        <begin position="61"/>
        <end position="80"/>
    </location>
</feature>
<evidence type="ECO:0000256" key="3">
    <source>
        <dbReference type="ARBA" id="ARBA00022692"/>
    </source>
</evidence>
<organism evidence="13 14">
    <name type="scientific">Lachnoanaerobaculum saburreum</name>
    <dbReference type="NCBI Taxonomy" id="467210"/>
    <lineage>
        <taxon>Bacteria</taxon>
        <taxon>Bacillati</taxon>
        <taxon>Bacillota</taxon>
        <taxon>Clostridia</taxon>
        <taxon>Lachnospirales</taxon>
        <taxon>Lachnospiraceae</taxon>
        <taxon>Lachnoanaerobaculum</taxon>
    </lineage>
</organism>
<proteinExistence type="inferred from homology"/>
<name>A0A133ZK17_9FIRM</name>
<keyword evidence="3 9" id="KW-0812">Transmembrane</keyword>
<dbReference type="PANTHER" id="PTHR22777:SF17">
    <property type="entry name" value="UPF0053 PROTEIN SLL0260"/>
    <property type="match status" value="1"/>
</dbReference>
<sequence>METSDIIQLVIVIILLSASAFFSSAETALMTSNKLRMRNLADNGDKRAAKVLKVTENTDKMLSAILIGNNIVNLTASSILTALTLKIFGSKLVGIATGILTFLILVFGEITPKNVASKNAENMALSYIGVISFLVTLLTPLIFIVNTVAKFVISIFNKNGDDNNAVTEEELRAMVEYSHEEGVIENEEKKMIVNVVDFGDTVAGDIMVPRVDMVMVDEKSSYEEILQVFREERYTRIPVYEETPDNVIGILNVKDFLLIEDKENFIMKELLREPLYTYEYKKTSALMMDMRKTGANIVIVLDEYGITAGLITLEDMLEEIVGEIRDEFDADEDEGITKVSDLEYLIDGSTNLDDINDRIGLSLSSEEYESIGGLIMEKLGRLPVEGEIINFDNIVLTVKKMDHARIEKVCLKLKQPVVKEQ</sequence>
<dbReference type="Gene3D" id="3.30.465.10">
    <property type="match status" value="1"/>
</dbReference>
<dbReference type="AlphaFoldDB" id="A0A133ZK17"/>
<gene>
    <name evidence="13" type="ORF">HMPREF1866_02004</name>
</gene>
<keyword evidence="4" id="KW-0677">Repeat</keyword>
<dbReference type="InterPro" id="IPR002550">
    <property type="entry name" value="CNNM"/>
</dbReference>
<keyword evidence="7 9" id="KW-0472">Membrane</keyword>
<comment type="similarity">
    <text evidence="2">Belongs to the UPF0053 family.</text>
</comment>
<dbReference type="SUPFAM" id="SSF56176">
    <property type="entry name" value="FAD-binding/transporter-associated domain-like"/>
    <property type="match status" value="1"/>
</dbReference>
<dbReference type="OrthoDB" id="9798188at2"/>
<dbReference type="Gene3D" id="3.10.580.10">
    <property type="entry name" value="CBS-domain"/>
    <property type="match status" value="1"/>
</dbReference>
<dbReference type="EMBL" id="LSDA01000108">
    <property type="protein sequence ID" value="KXB55782.1"/>
    <property type="molecule type" value="Genomic_DNA"/>
</dbReference>
<evidence type="ECO:0000256" key="8">
    <source>
        <dbReference type="PROSITE-ProRule" id="PRU00703"/>
    </source>
</evidence>
<dbReference type="PANTHER" id="PTHR22777">
    <property type="entry name" value="HEMOLYSIN-RELATED"/>
    <property type="match status" value="1"/>
</dbReference>
<protein>
    <recommendedName>
        <fullName evidence="15">CBS domain protein</fullName>
    </recommendedName>
</protein>
<evidence type="ECO:0000256" key="5">
    <source>
        <dbReference type="ARBA" id="ARBA00022989"/>
    </source>
</evidence>
<evidence type="ECO:0000256" key="4">
    <source>
        <dbReference type="ARBA" id="ARBA00022737"/>
    </source>
</evidence>
<dbReference type="SMART" id="SM01091">
    <property type="entry name" value="CorC_HlyC"/>
    <property type="match status" value="1"/>
</dbReference>
<dbReference type="CDD" id="cd04590">
    <property type="entry name" value="CBS_pair_CorC_HlyC_assoc"/>
    <property type="match status" value="1"/>
</dbReference>
<evidence type="ECO:0000256" key="9">
    <source>
        <dbReference type="PROSITE-ProRule" id="PRU01193"/>
    </source>
</evidence>
<dbReference type="InterPro" id="IPR005170">
    <property type="entry name" value="Transptr-assoc_dom"/>
</dbReference>
<dbReference type="InterPro" id="IPR000644">
    <property type="entry name" value="CBS_dom"/>
</dbReference>
<dbReference type="InterPro" id="IPR016169">
    <property type="entry name" value="FAD-bd_PCMH_sub2"/>
</dbReference>
<dbReference type="SMART" id="SM00116">
    <property type="entry name" value="CBS"/>
    <property type="match status" value="1"/>
</dbReference>
<dbReference type="STRING" id="467210.HMPREF1866_02004"/>
<dbReference type="InterPro" id="IPR044751">
    <property type="entry name" value="Ion_transp-like_CBS"/>
</dbReference>
<dbReference type="GO" id="GO:0050660">
    <property type="term" value="F:flavin adenine dinucleotide binding"/>
    <property type="evidence" value="ECO:0007669"/>
    <property type="project" value="InterPro"/>
</dbReference>
<evidence type="ECO:0000256" key="7">
    <source>
        <dbReference type="ARBA" id="ARBA00023136"/>
    </source>
</evidence>
<feature type="domain" description="CBS" evidence="11">
    <location>
        <begin position="270"/>
        <end position="327"/>
    </location>
</feature>
<evidence type="ECO:0000256" key="10">
    <source>
        <dbReference type="SAM" id="Phobius"/>
    </source>
</evidence>
<comment type="caution">
    <text evidence="13">The sequence shown here is derived from an EMBL/GenBank/DDBJ whole genome shotgun (WGS) entry which is preliminary data.</text>
</comment>
<dbReference type="Pfam" id="PF01595">
    <property type="entry name" value="CNNM"/>
    <property type="match status" value="1"/>
</dbReference>
<feature type="domain" description="CBS" evidence="11">
    <location>
        <begin position="207"/>
        <end position="269"/>
    </location>
</feature>
<evidence type="ECO:0000256" key="6">
    <source>
        <dbReference type="ARBA" id="ARBA00023122"/>
    </source>
</evidence>
<dbReference type="InterPro" id="IPR036318">
    <property type="entry name" value="FAD-bd_PCMH-like_sf"/>
</dbReference>
<evidence type="ECO:0000259" key="12">
    <source>
        <dbReference type="PROSITE" id="PS51846"/>
    </source>
</evidence>
<dbReference type="FunFam" id="3.10.580.10:FF:000002">
    <property type="entry name" value="Magnesium/cobalt efflux protein CorC"/>
    <property type="match status" value="1"/>
</dbReference>
<feature type="transmembrane region" description="Helical" evidence="10">
    <location>
        <begin position="124"/>
        <end position="145"/>
    </location>
</feature>
<evidence type="ECO:0000256" key="2">
    <source>
        <dbReference type="ARBA" id="ARBA00006337"/>
    </source>
</evidence>
<dbReference type="GO" id="GO:0005886">
    <property type="term" value="C:plasma membrane"/>
    <property type="evidence" value="ECO:0007669"/>
    <property type="project" value="TreeGrafter"/>
</dbReference>
<dbReference type="PROSITE" id="PS51846">
    <property type="entry name" value="CNNM"/>
    <property type="match status" value="1"/>
</dbReference>
<dbReference type="SUPFAM" id="SSF54631">
    <property type="entry name" value="CBS-domain pair"/>
    <property type="match status" value="1"/>
</dbReference>
<dbReference type="Pfam" id="PF03471">
    <property type="entry name" value="CorC_HlyC"/>
    <property type="match status" value="1"/>
</dbReference>
<keyword evidence="6 8" id="KW-0129">CBS domain</keyword>
<comment type="subcellular location">
    <subcellularLocation>
        <location evidence="1">Membrane</location>
        <topology evidence="1">Multi-pass membrane protein</topology>
    </subcellularLocation>
</comment>
<dbReference type="Pfam" id="PF00571">
    <property type="entry name" value="CBS"/>
    <property type="match status" value="1"/>
</dbReference>
<evidence type="ECO:0000256" key="1">
    <source>
        <dbReference type="ARBA" id="ARBA00004141"/>
    </source>
</evidence>
<evidence type="ECO:0000313" key="14">
    <source>
        <dbReference type="Proteomes" id="UP000070394"/>
    </source>
</evidence>
<dbReference type="RefSeq" id="WP_060931663.1">
    <property type="nucleotide sequence ID" value="NZ_KQ959838.1"/>
</dbReference>
<reference evidence="14" key="1">
    <citation type="submission" date="2016-01" db="EMBL/GenBank/DDBJ databases">
        <authorList>
            <person name="Mitreva M."/>
            <person name="Pepin K.H."/>
            <person name="Mihindukulasuriya K.A."/>
            <person name="Fulton R."/>
            <person name="Fronick C."/>
            <person name="O'Laughlin M."/>
            <person name="Miner T."/>
            <person name="Herter B."/>
            <person name="Rosa B.A."/>
            <person name="Cordes M."/>
            <person name="Tomlinson C."/>
            <person name="Wollam A."/>
            <person name="Palsikar V.B."/>
            <person name="Mardis E.R."/>
            <person name="Wilson R.K."/>
        </authorList>
    </citation>
    <scope>NUCLEOTIDE SEQUENCE [LARGE SCALE GENOMIC DNA]</scope>
    <source>
        <strain evidence="14">DNF00896</strain>
    </source>
</reference>
<keyword evidence="14" id="KW-1185">Reference proteome</keyword>
<feature type="transmembrane region" description="Helical" evidence="10">
    <location>
        <begin position="6"/>
        <end position="29"/>
    </location>
</feature>
<dbReference type="PATRIC" id="fig|467210.3.peg.1982"/>
<evidence type="ECO:0000259" key="11">
    <source>
        <dbReference type="PROSITE" id="PS51371"/>
    </source>
</evidence>